<feature type="chain" id="PRO_5041257617" description="UPAR/Ly6 domain-containing protein" evidence="1">
    <location>
        <begin position="18"/>
        <end position="463"/>
    </location>
</feature>
<comment type="caution">
    <text evidence="2">The sequence shown here is derived from an EMBL/GenBank/DDBJ whole genome shotgun (WGS) entry which is preliminary data.</text>
</comment>
<reference evidence="2" key="1">
    <citation type="submission" date="2023-06" db="EMBL/GenBank/DDBJ databases">
        <title>Genomic analysis of the entomopathogenic nematode Steinernema hermaphroditum.</title>
        <authorList>
            <person name="Schwarz E.M."/>
            <person name="Heppert J.K."/>
            <person name="Baniya A."/>
            <person name="Schwartz H.T."/>
            <person name="Tan C.-H."/>
            <person name="Antoshechkin I."/>
            <person name="Sternberg P.W."/>
            <person name="Goodrich-Blair H."/>
            <person name="Dillman A.R."/>
        </authorList>
    </citation>
    <scope>NUCLEOTIDE SEQUENCE</scope>
    <source>
        <strain evidence="2">PS9179</strain>
        <tissue evidence="2">Whole animal</tissue>
    </source>
</reference>
<proteinExistence type="predicted"/>
<evidence type="ECO:0000313" key="2">
    <source>
        <dbReference type="EMBL" id="KAK0423142.1"/>
    </source>
</evidence>
<evidence type="ECO:0000313" key="3">
    <source>
        <dbReference type="Proteomes" id="UP001175271"/>
    </source>
</evidence>
<accession>A0AA39IEX4</accession>
<dbReference type="AlphaFoldDB" id="A0AA39IEX4"/>
<sequence>MLLLVLPILLVSPLALAGIGGNTCTKVVYLTKDVYNHYSQKGYHFKYYVGTENCGDTVFNKHPCITVAYDDGSVIAGCANVLGFLQNLYDQGVCKGNKPTTDISFTVTCCKEFFSRGCNSDASVGIPSQTTCPATVYLDGEFTNELTEASYSMFNKSTNLETCDWPWQQCYELTAGSNVLLGCPNTYPMNQFTITDDDCDNTPRDYLVSDLVFDFHCCQYGGCQLPDPVPHERTCNYEINLNTTVLAALAKEGISVSNAKAREVNCTGVADRCIDLLLGDNVIKGCSSDPVLEMVSSACQLQKEDSCRTLPDDFMGNSPVLCCCDSDLCNDWKSKSCYREISLSKELKKIDSSFDLSEISRKKEKCGFPNDKCVTLKATDGTLVNGCSSDTPILQKVSPSCPKLDNETLSVTYNLYYGYGDQVNFTMNCCSTDLCNTEGTSGSSHLHLSLGVLVLLITRWILQ</sequence>
<evidence type="ECO:0008006" key="4">
    <source>
        <dbReference type="Google" id="ProtNLM"/>
    </source>
</evidence>
<name>A0AA39IEX4_9BILA</name>
<evidence type="ECO:0000256" key="1">
    <source>
        <dbReference type="SAM" id="SignalP"/>
    </source>
</evidence>
<gene>
    <name evidence="2" type="ORF">QR680_007994</name>
</gene>
<organism evidence="2 3">
    <name type="scientific">Steinernema hermaphroditum</name>
    <dbReference type="NCBI Taxonomy" id="289476"/>
    <lineage>
        <taxon>Eukaryota</taxon>
        <taxon>Metazoa</taxon>
        <taxon>Ecdysozoa</taxon>
        <taxon>Nematoda</taxon>
        <taxon>Chromadorea</taxon>
        <taxon>Rhabditida</taxon>
        <taxon>Tylenchina</taxon>
        <taxon>Panagrolaimomorpha</taxon>
        <taxon>Strongyloidoidea</taxon>
        <taxon>Steinernematidae</taxon>
        <taxon>Steinernema</taxon>
    </lineage>
</organism>
<dbReference type="Proteomes" id="UP001175271">
    <property type="component" value="Unassembled WGS sequence"/>
</dbReference>
<dbReference type="EMBL" id="JAUCMV010000001">
    <property type="protein sequence ID" value="KAK0423142.1"/>
    <property type="molecule type" value="Genomic_DNA"/>
</dbReference>
<feature type="signal peptide" evidence="1">
    <location>
        <begin position="1"/>
        <end position="17"/>
    </location>
</feature>
<keyword evidence="3" id="KW-1185">Reference proteome</keyword>
<protein>
    <recommendedName>
        <fullName evidence="4">UPAR/Ly6 domain-containing protein</fullName>
    </recommendedName>
</protein>
<keyword evidence="1" id="KW-0732">Signal</keyword>